<keyword evidence="2" id="KW-1185">Reference proteome</keyword>
<dbReference type="EMBL" id="WNTK01003686">
    <property type="protein sequence ID" value="KAG9464948.1"/>
    <property type="molecule type" value="Genomic_DNA"/>
</dbReference>
<evidence type="ECO:0000313" key="1">
    <source>
        <dbReference type="EMBL" id="KAG9464948.1"/>
    </source>
</evidence>
<organism evidence="1 2">
    <name type="scientific">Eleutherodactylus coqui</name>
    <name type="common">Puerto Rican coqui</name>
    <dbReference type="NCBI Taxonomy" id="57060"/>
    <lineage>
        <taxon>Eukaryota</taxon>
        <taxon>Metazoa</taxon>
        <taxon>Chordata</taxon>
        <taxon>Craniata</taxon>
        <taxon>Vertebrata</taxon>
        <taxon>Euteleostomi</taxon>
        <taxon>Amphibia</taxon>
        <taxon>Batrachia</taxon>
        <taxon>Anura</taxon>
        <taxon>Neobatrachia</taxon>
        <taxon>Hyloidea</taxon>
        <taxon>Eleutherodactylidae</taxon>
        <taxon>Eleutherodactylinae</taxon>
        <taxon>Eleutherodactylus</taxon>
        <taxon>Eleutherodactylus</taxon>
    </lineage>
</organism>
<dbReference type="OrthoDB" id="5986589at2759"/>
<evidence type="ECO:0000313" key="2">
    <source>
        <dbReference type="Proteomes" id="UP000770717"/>
    </source>
</evidence>
<dbReference type="AlphaFoldDB" id="A0A8J6EAU0"/>
<dbReference type="Proteomes" id="UP000770717">
    <property type="component" value="Unassembled WGS sequence"/>
</dbReference>
<sequence length="163" mass="18067">MTHALVFLKVRQDTYIMLQTAQEDAVHYRTEATRGRLQRIESWLHRLGSLSSLVGYMICENLTSILQRSVSTFVLGVSQVMAATERSFLLVSLEFGEDGDLRLSPPACQIQRSVTWMLEAMLDSVLEVTSASDQDRSAVSSVTHPPEHDGNVCLAGFMGSTVM</sequence>
<reference evidence="1" key="1">
    <citation type="thesis" date="2020" institute="ProQuest LLC" country="789 East Eisenhower Parkway, Ann Arbor, MI, USA">
        <title>Comparative Genomics and Chromosome Evolution.</title>
        <authorList>
            <person name="Mudd A.B."/>
        </authorList>
    </citation>
    <scope>NUCLEOTIDE SEQUENCE</scope>
    <source>
        <strain evidence="1">HN-11 Male</strain>
        <tissue evidence="1">Kidney and liver</tissue>
    </source>
</reference>
<name>A0A8J6EAU0_ELECQ</name>
<protein>
    <submittedName>
        <fullName evidence="1">Uncharacterized protein</fullName>
    </submittedName>
</protein>
<gene>
    <name evidence="1" type="ORF">GDO78_019156</name>
</gene>
<comment type="caution">
    <text evidence="1">The sequence shown here is derived from an EMBL/GenBank/DDBJ whole genome shotgun (WGS) entry which is preliminary data.</text>
</comment>
<accession>A0A8J6EAU0</accession>
<proteinExistence type="predicted"/>